<dbReference type="SUPFAM" id="SSF55186">
    <property type="entry name" value="ThrRS/AlaRS common domain"/>
    <property type="match status" value="1"/>
</dbReference>
<dbReference type="STRING" id="1122192.SAMN02745673_00657"/>
<sequence length="304" mass="32540">MPLPTTGTTVDFPRGAVQGRARVRHVLPSPLAPDRRLLLITDSTPFHPLGPTPLGQPGDTGELDTAGRVVPVLDSVTVAAPPDRDIAYVGRDIPAHPAGAGWRHYVGHVVSTRRGGARSGLVGARVTLRVDPRRRLLLSAGHTGHHLASLALNAALTPYWREATVTDGLGSPDFDGLALRTYRIHPGSSTSTYRIGVALRERGFDATGLDAALADIEERANTALAAWHETGAPVLLRATGPFLDDRRVWSCALPPGRVEIPCAGTHVRGLDELERPSLRLRLDEEGTLLVCATRTIPIGFCRDP</sequence>
<keyword evidence="1" id="KW-0030">Aminoacyl-tRNA synthetase</keyword>
<accession>A0A1T4LFT9</accession>
<reference evidence="1 2" key="1">
    <citation type="submission" date="2017-02" db="EMBL/GenBank/DDBJ databases">
        <authorList>
            <person name="Peterson S.W."/>
        </authorList>
    </citation>
    <scope>NUCLEOTIDE SEQUENCE [LARGE SCALE GENOMIC DNA]</scope>
    <source>
        <strain evidence="1 2">DSM 45154</strain>
    </source>
</reference>
<name>A0A1T4LFT9_9ACTN</name>
<protein>
    <submittedName>
        <fullName evidence="1">Alanyl-tRNA synthetase</fullName>
    </submittedName>
</protein>
<dbReference type="Gene3D" id="3.30.980.10">
    <property type="entry name" value="Threonyl-trna Synthetase, Chain A, domain 2"/>
    <property type="match status" value="1"/>
</dbReference>
<organism evidence="1 2">
    <name type="scientific">Marinactinospora thermotolerans DSM 45154</name>
    <dbReference type="NCBI Taxonomy" id="1122192"/>
    <lineage>
        <taxon>Bacteria</taxon>
        <taxon>Bacillati</taxon>
        <taxon>Actinomycetota</taxon>
        <taxon>Actinomycetes</taxon>
        <taxon>Streptosporangiales</taxon>
        <taxon>Nocardiopsidaceae</taxon>
        <taxon>Marinactinospora</taxon>
    </lineage>
</organism>
<dbReference type="GO" id="GO:0000166">
    <property type="term" value="F:nucleotide binding"/>
    <property type="evidence" value="ECO:0007669"/>
    <property type="project" value="InterPro"/>
</dbReference>
<dbReference type="AlphaFoldDB" id="A0A1T4LFT9"/>
<evidence type="ECO:0000313" key="2">
    <source>
        <dbReference type="Proteomes" id="UP000190637"/>
    </source>
</evidence>
<keyword evidence="1" id="KW-0436">Ligase</keyword>
<dbReference type="GO" id="GO:0004812">
    <property type="term" value="F:aminoacyl-tRNA ligase activity"/>
    <property type="evidence" value="ECO:0007669"/>
    <property type="project" value="UniProtKB-KW"/>
</dbReference>
<dbReference type="EMBL" id="FUWS01000002">
    <property type="protein sequence ID" value="SJZ53491.1"/>
    <property type="molecule type" value="Genomic_DNA"/>
</dbReference>
<dbReference type="Proteomes" id="UP000190637">
    <property type="component" value="Unassembled WGS sequence"/>
</dbReference>
<dbReference type="OrthoDB" id="6396444at2"/>
<evidence type="ECO:0000313" key="1">
    <source>
        <dbReference type="EMBL" id="SJZ53491.1"/>
    </source>
</evidence>
<keyword evidence="2" id="KW-1185">Reference proteome</keyword>
<dbReference type="RefSeq" id="WP_078760088.1">
    <property type="nucleotide sequence ID" value="NZ_FUWS01000002.1"/>
</dbReference>
<gene>
    <name evidence="1" type="ORF">SAMN02745673_00657</name>
</gene>
<proteinExistence type="predicted"/>
<dbReference type="InterPro" id="IPR018163">
    <property type="entry name" value="Thr/Ala-tRNA-synth_IIc_edit"/>
</dbReference>